<dbReference type="Pfam" id="PF02575">
    <property type="entry name" value="YbaB_DNA_bd"/>
    <property type="match status" value="1"/>
</dbReference>
<proteinExistence type="predicted"/>
<dbReference type="SUPFAM" id="SSF82607">
    <property type="entry name" value="YbaB-like"/>
    <property type="match status" value="1"/>
</dbReference>
<comment type="caution">
    <text evidence="2">The sequence shown here is derived from an EMBL/GenBank/DDBJ whole genome shotgun (WGS) entry which is preliminary data.</text>
</comment>
<evidence type="ECO:0000256" key="1">
    <source>
        <dbReference type="SAM" id="Coils"/>
    </source>
</evidence>
<dbReference type="InterPro" id="IPR036894">
    <property type="entry name" value="YbaB-like_sf"/>
</dbReference>
<dbReference type="InterPro" id="IPR004401">
    <property type="entry name" value="YbaB/EbfC"/>
</dbReference>
<dbReference type="Gene3D" id="3.30.1310.10">
    <property type="entry name" value="Nucleoid-associated protein YbaB-like domain"/>
    <property type="match status" value="1"/>
</dbReference>
<gene>
    <name evidence="2" type="ORF">GCM10023196_101250</name>
</gene>
<dbReference type="RefSeq" id="WP_345442977.1">
    <property type="nucleotide sequence ID" value="NZ_BAABHK010000027.1"/>
</dbReference>
<accession>A0ABP8UX15</accession>
<feature type="coiled-coil region" evidence="1">
    <location>
        <begin position="5"/>
        <end position="32"/>
    </location>
</feature>
<organism evidence="2 3">
    <name type="scientific">Actinoallomurus vinaceus</name>
    <dbReference type="NCBI Taxonomy" id="1080074"/>
    <lineage>
        <taxon>Bacteria</taxon>
        <taxon>Bacillati</taxon>
        <taxon>Actinomycetota</taxon>
        <taxon>Actinomycetes</taxon>
        <taxon>Streptosporangiales</taxon>
        <taxon>Thermomonosporaceae</taxon>
        <taxon>Actinoallomurus</taxon>
    </lineage>
</organism>
<evidence type="ECO:0000313" key="3">
    <source>
        <dbReference type="Proteomes" id="UP001501442"/>
    </source>
</evidence>
<evidence type="ECO:0008006" key="4">
    <source>
        <dbReference type="Google" id="ProtNLM"/>
    </source>
</evidence>
<name>A0ABP8UX15_9ACTN</name>
<sequence>MEFERQLFEETMRDLRSRVRDASRTQEALQDLSVQVESEDGLISMTVGPPGHIRGLRFDPRAKRLDLETLAERIVEMVNNASDILKEEQARQVQSLMPDFPVDEIMADFTRMNAPPDAR</sequence>
<reference evidence="3" key="1">
    <citation type="journal article" date="2019" name="Int. J. Syst. Evol. Microbiol.">
        <title>The Global Catalogue of Microorganisms (GCM) 10K type strain sequencing project: providing services to taxonomists for standard genome sequencing and annotation.</title>
        <authorList>
            <consortium name="The Broad Institute Genomics Platform"/>
            <consortium name="The Broad Institute Genome Sequencing Center for Infectious Disease"/>
            <person name="Wu L."/>
            <person name="Ma J."/>
        </authorList>
    </citation>
    <scope>NUCLEOTIDE SEQUENCE [LARGE SCALE GENOMIC DNA]</scope>
    <source>
        <strain evidence="3">JCM 17939</strain>
    </source>
</reference>
<protein>
    <recommendedName>
        <fullName evidence="4">Nucleoid-associated protein YbaB</fullName>
    </recommendedName>
</protein>
<evidence type="ECO:0000313" key="2">
    <source>
        <dbReference type="EMBL" id="GAA4639475.1"/>
    </source>
</evidence>
<dbReference type="Proteomes" id="UP001501442">
    <property type="component" value="Unassembled WGS sequence"/>
</dbReference>
<dbReference type="EMBL" id="BAABHK010000027">
    <property type="protein sequence ID" value="GAA4639475.1"/>
    <property type="molecule type" value="Genomic_DNA"/>
</dbReference>
<keyword evidence="1" id="KW-0175">Coiled coil</keyword>
<keyword evidence="3" id="KW-1185">Reference proteome</keyword>